<gene>
    <name evidence="12" type="ORF">ZT3D7_G4771</name>
</gene>
<name>A0A1X7RQU8_ZYMT9</name>
<dbReference type="Proteomes" id="UP000215127">
    <property type="component" value="Chromosome 4"/>
</dbReference>
<evidence type="ECO:0000259" key="9">
    <source>
        <dbReference type="Pfam" id="PF12340"/>
    </source>
</evidence>
<keyword evidence="4" id="KW-0833">Ubl conjugation pathway</keyword>
<evidence type="ECO:0000256" key="8">
    <source>
        <dbReference type="SAM" id="MobiDB-lite"/>
    </source>
</evidence>
<feature type="domain" description="DUF3638" evidence="9">
    <location>
        <begin position="2032"/>
        <end position="2254"/>
    </location>
</feature>
<dbReference type="Pfam" id="PF12359">
    <property type="entry name" value="DUF3645"/>
    <property type="match status" value="1"/>
</dbReference>
<dbReference type="InterPro" id="IPR022105">
    <property type="entry name" value="DUF3645"/>
</dbReference>
<evidence type="ECO:0000313" key="12">
    <source>
        <dbReference type="EMBL" id="SMQ49620.1"/>
    </source>
</evidence>
<keyword evidence="5" id="KW-0378">Hydrolase</keyword>
<feature type="region of interest" description="Disordered" evidence="8">
    <location>
        <begin position="1708"/>
        <end position="1731"/>
    </location>
</feature>
<feature type="coiled-coil region" evidence="7">
    <location>
        <begin position="560"/>
        <end position="592"/>
    </location>
</feature>
<evidence type="ECO:0000256" key="4">
    <source>
        <dbReference type="ARBA" id="ARBA00022786"/>
    </source>
</evidence>
<evidence type="ECO:0000256" key="6">
    <source>
        <dbReference type="ARBA" id="ARBA00022807"/>
    </source>
</evidence>
<keyword evidence="6" id="KW-0788">Thiol protease</keyword>
<dbReference type="GO" id="GO:0004843">
    <property type="term" value="F:cysteine-type deubiquitinase activity"/>
    <property type="evidence" value="ECO:0007669"/>
    <property type="project" value="UniProtKB-EC"/>
</dbReference>
<feature type="domain" description="DUF6606" evidence="11">
    <location>
        <begin position="13"/>
        <end position="283"/>
    </location>
</feature>
<feature type="compositionally biased region" description="Basic and acidic residues" evidence="8">
    <location>
        <begin position="1717"/>
        <end position="1727"/>
    </location>
</feature>
<evidence type="ECO:0000313" key="13">
    <source>
        <dbReference type="Proteomes" id="UP000215127"/>
    </source>
</evidence>
<dbReference type="Pfam" id="PF20255">
    <property type="entry name" value="DUF6606"/>
    <property type="match status" value="1"/>
</dbReference>
<accession>A0A1X7RQU8</accession>
<keyword evidence="13" id="KW-1185">Reference proteome</keyword>
<evidence type="ECO:0000256" key="3">
    <source>
        <dbReference type="ARBA" id="ARBA00022670"/>
    </source>
</evidence>
<feature type="domain" description="DUF3645" evidence="10">
    <location>
        <begin position="2375"/>
        <end position="2408"/>
    </location>
</feature>
<comment type="catalytic activity">
    <reaction evidence="1">
        <text>Thiol-dependent hydrolysis of ester, thioester, amide, peptide and isopeptide bonds formed by the C-terminal Gly of ubiquitin (a 76-residue protein attached to proteins as an intracellular targeting signal).</text>
        <dbReference type="EC" id="3.4.19.12"/>
    </reaction>
</comment>
<evidence type="ECO:0000259" key="10">
    <source>
        <dbReference type="Pfam" id="PF12359"/>
    </source>
</evidence>
<evidence type="ECO:0000256" key="1">
    <source>
        <dbReference type="ARBA" id="ARBA00000707"/>
    </source>
</evidence>
<dbReference type="EMBL" id="LT853695">
    <property type="protein sequence ID" value="SMQ49620.1"/>
    <property type="molecule type" value="Genomic_DNA"/>
</dbReference>
<organism evidence="12 13">
    <name type="scientific">Zymoseptoria tritici (strain ST99CH_3D7)</name>
    <dbReference type="NCBI Taxonomy" id="1276538"/>
    <lineage>
        <taxon>Eukaryota</taxon>
        <taxon>Fungi</taxon>
        <taxon>Dikarya</taxon>
        <taxon>Ascomycota</taxon>
        <taxon>Pezizomycotina</taxon>
        <taxon>Dothideomycetes</taxon>
        <taxon>Dothideomycetidae</taxon>
        <taxon>Mycosphaerellales</taxon>
        <taxon>Mycosphaerellaceae</taxon>
        <taxon>Zymoseptoria</taxon>
    </lineage>
</organism>
<proteinExistence type="predicted"/>
<dbReference type="PANTHER" id="PTHR13367">
    <property type="entry name" value="UBIQUITIN THIOESTERASE"/>
    <property type="match status" value="1"/>
</dbReference>
<sequence length="3144" mass="350685">MAPPSREALEYAINHVFLPPKLPQELEVDFATHDGDLVQTALRALKELRISMPVSARAQIDRAIGAIDLVLAMHSSADGYLSETEIVSALRNLSRGSGSPIPIHIRAQNAGLLITRTESTVSFECFEISALNNAVMTTRGRLKRTFPGSAISLDISTATDSELQAALAHTLSKMSHQVVPGMQPQTLKGGRAHDEERDTTSPAALSELLFGGMLKAIGRPIVCSTITKNTRDDVLWSNAKLPWRRSSTWLFIRVTLQLLFSRSENQIHDIYKLFMISMTTRLLDQARLSGLGSDMLYSMNAKVARRIQKLGAKVPADVAKRTMEILNNSHQLLSARWFAIQLREKTSAADVSDLATLEFGKDLSIQLPLVDHFIDSIALRPPPKGTAVFAPSHSLHEFSPDTIPVLEPASNGQYELATLQGFEDWVALNTRRMFAARTADSACPVILKLLTSYHARASVLYQDNAEGMSIMILTILELWIAGDKLAISACKILTEYSHGLPLDVLQSLVLPSREHLTRLRAIETYLYQRDASAGQRPALMANKSALKEFAARCFDASVSCQELRDEIEEISEMQKQIKLRELENALRSYKRLEGLRDQHTCLQRTVTVASSIWPYETVTKIEHDDEACQFCRLQERLRKKSIPLHEEPLPANDMQAKVVVFELRGPVSHVAWRDSTAFVLHDVLRVKYAEKVTGNDRPLSDDPHVGERSTAPQGRIILVSNRKAQASTHYKWKKIASIRNKDTANLEEVLYQNDTNYEYYDLGADCFIVQLLRTQEAALSCTYRFEEPSGSLNRFLFRPSSMPNGVSPNQVIASQSQCPESLALEEYKELCTIAFGHHIQWPNILVQLAAPTVDLRKEATALMMFQCIYQAGPEASEGSDEILRASHALLNHGDFSRLLLSTLEAALQRVKENWESSNALAIFAAVASRVLSMASSSPVHAACLAFLAKVRSVAFAWVTLLRQKSREAVSQSELVDFTTKTMNVALVCILSFDVDGKHLTDILAAQTDAAILLQCSSIISERRRTTKSSVLQILGFRAKRLLARSLPCLKRNHGAIDDALQWAWSAHNSSHSGWRQDDLVSHSWITTDISMPHTRELQKLHYDLLTGELLVNGSRLVRPPAVWEQDPSYLAMFGTAPLEVVSAAVPGMRFTIKRDYQGHVVHIGMTTSSVSPRDLLVRASSKFGNYELVPSRLLQGTIPDAFVSGFAHWYNMGTGALELRPSNDPWNFSQRNVWEIKRQSDGWTMSKDRKNLIGLHTDTLRIISRVLSPLVDPSQVHVTFESWKRQVEVEVPSLQLGFLLAPGDSKLHSKDFSGFFVDVDQSIRTLCGLSSKLVLSPEKGDRRLVLLPEGDVWHELRNGHVSVGVAKGTICRIHPVYVDARLGRLVDNGSLQSKLLLAYFSALTSYCLPDPLTSCTGTEQALSLLNSASVHSFEKLEAANIGILSRLAALTPSRSFYPPEDKVMQTVVWNPKLDFLSQHGGFLAAVRSILKRAKEAMVFYPEARITFPVVDHVSKDLFDRDMLRTATFRVSGFGAEMHTSSFDSTYESRDLDISTARATRACLIARMANGDIKMPCWPVLSPATFWASMSTLSSAQGYDGELDHGGIRFDAELLAGEASSVLRQLLPLSKAMAGSGSLNKYSLLIWLSSLAFSSAKLTGVLQIVALIRTAHKLESMEVPTSLIFHPGAGLELTSDQLATTIETNAARPFEETSDFTAPRRPDNRGHLESPANWKSRIRGDYQRHKGGAARLLANMIMKQWSPKSIVKITEPVVKAATSGFIDVAEAVQTAQGMFQDRINNRELWLYLSKANRALSTLTVTPVTVESTVLTILPTAVRKAGFTSVDDLFSGTPSSSSVLTPPELITVPRASGQDAGCMRSVHLRTLIEQLRLEEQPSQHEEAYIVDLEESLHALESRNEGDAGLAALPNRRTMDKHLVEFVKYSKDVFSSLEQAMRSTETDAGRQIQHWPRISPLLFLQQLSRKRWPKLSSEWKGLIVQYALAIGGVQRAERLLKAERTSVDDLFVELQNPGHTNWSPFEYPEFLLLEVESGIIIREVQEQIAEEMRIPSGQNAVMQLNMGEGKSSVIVPMVAAALADGSQLVRVVVAKPQSKQMVEMLKSKLGGLLDRRIHYLPFSRSLKPSQATAEAIERLCQSCMKEGGILLLQPEHILSFKLTGPECFIVGNEAAGRALLRIQEFFDTRSRDIVDESDENFSVKFELIYTMGLRRAVEMSPQRWVYVQKILDFVKTHAAALRIERPQAIEYIDRGSGGFPRIRILREEAGHVLVGRIAEHVCDLGLPGLPLPQQAQPLREAVLVYITKPELAKEEISAVQKSVFWSEHTKGALLLLRGLFAGGILEFVFGGKRWRVNYGLTSRSPLTKLAVPYRAKDTPSPRSEFSHPEVVILLTSLSYYYEGLSDDDLYVVLGHLINSDRADDEWQSWLDDIAMPTEYCSLQGINLRDRTHCEQSIFPLLRHSKAAVDYYLSRIVFPKEMKEYDNKLSASGWDIGRVKRLPTTGFSGTNDSKSLLPLDVTPRNLATQAHTNALVLEHLLSPKNSVALFPGSSTVFSTDAERLLTMVMALVPPPEVILDVGAQILELDNLNFAKEWLKSHPDHQKEAAVFCSSDDELSVVNRKGQVELLQTSSFASRLHVCLVYLDEAHTRGIDLKLPPKYRAAVTLGSNLSKDKIVQACMRMRKLGRGQTVVFCVPEEIRNRILERRDLLRSNVEGRNLNHVFVGQDRTQHKASPKPASVSDVLSWAISETQAEISRSIAVWAVHGHRHIVQEKLWKQVRAAGSLYPSQQVARKFLEPEALTLERRYAPRDQKPALTRLAEHSDKSFNEISARCRTFNDLEFRSKRLQEEQERELSPEVVAEPIIQRVAAATPAKHCLHRDLIAFVESGVIKHDSAAYFAAFNALANTTAASNFDVTQLRAPAYIYATADYARVVEHDEARGFEDQYIRPVQWILTGRRIGDDVVGSLIVISPWEAEHLFERVQQSYASALHAYRPRTNLGHPALDELDFCTIAPRPMKLFIPPQLLIQLNVFAGALYFSSYQEYQQTCMFLGLAYEKALPGCEILADGFIKRDAQGQIGGGSTSKVRVSPIKFIKSLMTTIRRNGESISKTHMGAVLEGRLLQRSDFEN</sequence>
<dbReference type="Pfam" id="PF12340">
    <property type="entry name" value="DUF3638"/>
    <property type="match status" value="1"/>
</dbReference>
<dbReference type="PANTHER" id="PTHR13367:SF34">
    <property type="match status" value="1"/>
</dbReference>
<keyword evidence="3" id="KW-0645">Protease</keyword>
<dbReference type="EC" id="3.4.19.12" evidence="2"/>
<dbReference type="STRING" id="1276538.A0A1X7RQU8"/>
<keyword evidence="7" id="KW-0175">Coiled coil</keyword>
<protein>
    <recommendedName>
        <fullName evidence="2">ubiquitinyl hydrolase 1</fullName>
        <ecNumber evidence="2">3.4.19.12</ecNumber>
    </recommendedName>
</protein>
<evidence type="ECO:0000259" key="11">
    <source>
        <dbReference type="Pfam" id="PF20255"/>
    </source>
</evidence>
<evidence type="ECO:0000256" key="2">
    <source>
        <dbReference type="ARBA" id="ARBA00012759"/>
    </source>
</evidence>
<dbReference type="GO" id="GO:0006508">
    <property type="term" value="P:proteolysis"/>
    <property type="evidence" value="ECO:0007669"/>
    <property type="project" value="UniProtKB-KW"/>
</dbReference>
<dbReference type="InterPro" id="IPR046541">
    <property type="entry name" value="DUF6606"/>
</dbReference>
<dbReference type="InterPro" id="IPR022099">
    <property type="entry name" value="DUF3638"/>
</dbReference>
<reference evidence="12 13" key="1">
    <citation type="submission" date="2016-06" db="EMBL/GenBank/DDBJ databases">
        <authorList>
            <person name="Kjaerup R.B."/>
            <person name="Dalgaard T.S."/>
            <person name="Juul-Madsen H.R."/>
        </authorList>
    </citation>
    <scope>NUCLEOTIDE SEQUENCE [LARGE SCALE GENOMIC DNA]</scope>
</reference>
<evidence type="ECO:0000256" key="7">
    <source>
        <dbReference type="SAM" id="Coils"/>
    </source>
</evidence>
<dbReference type="InterPro" id="IPR051346">
    <property type="entry name" value="OTU_Deubiquitinase"/>
</dbReference>
<evidence type="ECO:0000256" key="5">
    <source>
        <dbReference type="ARBA" id="ARBA00022801"/>
    </source>
</evidence>